<dbReference type="NCBIfam" id="NF011494">
    <property type="entry name" value="PRK14902.1"/>
    <property type="match status" value="1"/>
</dbReference>
<dbReference type="FunFam" id="3.40.50.150:FF:000022">
    <property type="entry name" value="Ribosomal RNA small subunit methyltransferase B"/>
    <property type="match status" value="1"/>
</dbReference>
<keyword evidence="7 13" id="KW-0808">Transferase</keyword>
<feature type="binding site" evidence="13">
    <location>
        <position position="321"/>
    </location>
    <ligand>
        <name>S-adenosyl-L-methionine</name>
        <dbReference type="ChEBI" id="CHEBI:59789"/>
    </ligand>
</feature>
<dbReference type="OrthoDB" id="9810297at2"/>
<dbReference type="InterPro" id="IPR001678">
    <property type="entry name" value="MeTrfase_RsmB-F_NOP2_dom"/>
</dbReference>
<evidence type="ECO:0000256" key="12">
    <source>
        <dbReference type="ARBA" id="ARBA00047283"/>
    </source>
</evidence>
<dbReference type="GO" id="GO:0008649">
    <property type="term" value="F:rRNA methyltransferase activity"/>
    <property type="evidence" value="ECO:0007669"/>
    <property type="project" value="InterPro"/>
</dbReference>
<dbReference type="PROSITE" id="PS51686">
    <property type="entry name" value="SAM_MT_RSMB_NOP"/>
    <property type="match status" value="1"/>
</dbReference>
<feature type="active site" description="Nucleophile" evidence="13">
    <location>
        <position position="392"/>
    </location>
</feature>
<feature type="domain" description="SAM-dependent MTase RsmB/NOP-type" evidence="14">
    <location>
        <begin position="178"/>
        <end position="455"/>
    </location>
</feature>
<dbReference type="Gene3D" id="3.30.70.1170">
    <property type="entry name" value="Sun protein, domain 3"/>
    <property type="match status" value="1"/>
</dbReference>
<comment type="subcellular location">
    <subcellularLocation>
        <location evidence="2">Cytoplasm</location>
    </subcellularLocation>
</comment>
<dbReference type="PANTHER" id="PTHR22807:SF53">
    <property type="entry name" value="RIBOSOMAL RNA SMALL SUBUNIT METHYLTRANSFERASE B-RELATED"/>
    <property type="match status" value="1"/>
</dbReference>
<dbReference type="PRINTS" id="PR02008">
    <property type="entry name" value="RCMTFAMILY"/>
</dbReference>
<dbReference type="GO" id="GO:0006355">
    <property type="term" value="P:regulation of DNA-templated transcription"/>
    <property type="evidence" value="ECO:0007669"/>
    <property type="project" value="InterPro"/>
</dbReference>
<dbReference type="InterPro" id="IPR049560">
    <property type="entry name" value="MeTrfase_RsmB-F_NOP2_cat"/>
</dbReference>
<feature type="binding site" evidence="13">
    <location>
        <begin position="267"/>
        <end position="273"/>
    </location>
    <ligand>
        <name>S-adenosyl-L-methionine</name>
        <dbReference type="ChEBI" id="CHEBI:59789"/>
    </ligand>
</feature>
<dbReference type="AlphaFoldDB" id="E4KNY0"/>
<dbReference type="eggNOG" id="COG0781">
    <property type="taxonomic scope" value="Bacteria"/>
</dbReference>
<comment type="catalytic activity">
    <reaction evidence="12">
        <text>cytidine(967) in 16S rRNA + S-adenosyl-L-methionine = 5-methylcytidine(967) in 16S rRNA + S-adenosyl-L-homocysteine + H(+)</text>
        <dbReference type="Rhea" id="RHEA:42748"/>
        <dbReference type="Rhea" id="RHEA-COMP:10219"/>
        <dbReference type="Rhea" id="RHEA-COMP:10220"/>
        <dbReference type="ChEBI" id="CHEBI:15378"/>
        <dbReference type="ChEBI" id="CHEBI:57856"/>
        <dbReference type="ChEBI" id="CHEBI:59789"/>
        <dbReference type="ChEBI" id="CHEBI:74483"/>
        <dbReference type="ChEBI" id="CHEBI:82748"/>
        <dbReference type="EC" id="2.1.1.176"/>
    </reaction>
</comment>
<sequence length="456" mass="50483">MKVKKNVARKLADQARFQALLILDQVENHGGYSNVLLDRFHQETSLSPVDTNLVVKLVYGVIQRRYSLDYFLAPFIKGKKVDDWVASLLRLSIYQFIYLDRIPDHAVFSQAVEMAKLIGHAGLGGFVNGVLRNFQRRADLDLNKLENPLQALAVKYSIAPWIIKELQHQISEADLEALLGSLLEEPYVSARIVKSGLNSQAAREQLSEEGLTSQASPISPVGLRFESGNPVHSSLFQQGALTIQDESSQLVASLGKLQAGMTVLDACAAPGGKATHIAQILRDLGGGKLQALDISSAKLTKVDDHLQRLGLSQFVSLQVEDASKFIPTDGKLYDRIYLDAPCSGLGLMRRKPEIKYSKQANHIQALAEIQAELLNHTSSLLKPGGYLIYSTCTLASQENEEQVGAFLQEHEDFELDQIIADEVMAAGLINDQGMIRIWPHQYHTDGFFIARLKKIK</sequence>
<dbReference type="SUPFAM" id="SSF53335">
    <property type="entry name" value="S-adenosyl-L-methionine-dependent methyltransferases"/>
    <property type="match status" value="1"/>
</dbReference>
<dbReference type="SUPFAM" id="SSF48013">
    <property type="entry name" value="NusB-like"/>
    <property type="match status" value="1"/>
</dbReference>
<keyword evidence="8 13" id="KW-0949">S-adenosyl-L-methionine</keyword>
<evidence type="ECO:0000256" key="5">
    <source>
        <dbReference type="ARBA" id="ARBA00022552"/>
    </source>
</evidence>
<evidence type="ECO:0000256" key="7">
    <source>
        <dbReference type="ARBA" id="ARBA00022679"/>
    </source>
</evidence>
<comment type="similarity">
    <text evidence="13">Belongs to the class I-like SAM-binding methyltransferase superfamily. RsmB/NOP family.</text>
</comment>
<keyword evidence="16" id="KW-1185">Reference proteome</keyword>
<dbReference type="Gene3D" id="1.10.940.10">
    <property type="entry name" value="NusB-like"/>
    <property type="match status" value="1"/>
</dbReference>
<evidence type="ECO:0000313" key="16">
    <source>
        <dbReference type="Proteomes" id="UP000005990"/>
    </source>
</evidence>
<dbReference type="InterPro" id="IPR029063">
    <property type="entry name" value="SAM-dependent_MTases_sf"/>
</dbReference>
<dbReference type="InterPro" id="IPR004573">
    <property type="entry name" value="rRNA_ssu_MeTfrase_B"/>
</dbReference>
<keyword evidence="9 13" id="KW-0694">RNA-binding</keyword>
<evidence type="ECO:0000256" key="9">
    <source>
        <dbReference type="ARBA" id="ARBA00022884"/>
    </source>
</evidence>
<dbReference type="Pfam" id="PF01189">
    <property type="entry name" value="Methyltr_RsmB-F"/>
    <property type="match status" value="1"/>
</dbReference>
<accession>E4KNY0</accession>
<dbReference type="Gene3D" id="3.40.50.150">
    <property type="entry name" value="Vaccinia Virus protein VP39"/>
    <property type="match status" value="1"/>
</dbReference>
<keyword evidence="6 13" id="KW-0489">Methyltransferase</keyword>
<dbReference type="GO" id="GO:0003723">
    <property type="term" value="F:RNA binding"/>
    <property type="evidence" value="ECO:0007669"/>
    <property type="project" value="UniProtKB-UniRule"/>
</dbReference>
<evidence type="ECO:0000256" key="13">
    <source>
        <dbReference type="PROSITE-ProRule" id="PRU01023"/>
    </source>
</evidence>
<feature type="binding site" evidence="13">
    <location>
        <position position="339"/>
    </location>
    <ligand>
        <name>S-adenosyl-L-methionine</name>
        <dbReference type="ChEBI" id="CHEBI:59789"/>
    </ligand>
</feature>
<dbReference type="InterPro" id="IPR006027">
    <property type="entry name" value="NusB_RsmB_TIM44"/>
</dbReference>
<dbReference type="InterPro" id="IPR023267">
    <property type="entry name" value="RCMT"/>
</dbReference>
<dbReference type="PANTHER" id="PTHR22807">
    <property type="entry name" value="NOP2 YEAST -RELATED NOL1/NOP2/FMU SUN DOMAIN-CONTAINING"/>
    <property type="match status" value="1"/>
</dbReference>
<dbReference type="eggNOG" id="COG0144">
    <property type="taxonomic scope" value="Bacteria"/>
</dbReference>
<evidence type="ECO:0000256" key="3">
    <source>
        <dbReference type="ARBA" id="ARBA00012140"/>
    </source>
</evidence>
<comment type="caution">
    <text evidence="15">The sequence shown here is derived from an EMBL/GenBank/DDBJ whole genome shotgun (WGS) entry which is preliminary data.</text>
</comment>
<evidence type="ECO:0000259" key="14">
    <source>
        <dbReference type="PROSITE" id="PS51686"/>
    </source>
</evidence>
<dbReference type="STRING" id="908337.HMPREF9257_1262"/>
<feature type="binding site" evidence="13">
    <location>
        <position position="293"/>
    </location>
    <ligand>
        <name>S-adenosyl-L-methionine</name>
        <dbReference type="ChEBI" id="CHEBI:59789"/>
    </ligand>
</feature>
<dbReference type="CDD" id="cd02440">
    <property type="entry name" value="AdoMet_MTases"/>
    <property type="match status" value="1"/>
</dbReference>
<evidence type="ECO:0000256" key="10">
    <source>
        <dbReference type="ARBA" id="ARBA00030399"/>
    </source>
</evidence>
<evidence type="ECO:0000313" key="15">
    <source>
        <dbReference type="EMBL" id="EFR31361.1"/>
    </source>
</evidence>
<gene>
    <name evidence="15" type="primary">sun</name>
    <name evidence="15" type="ORF">HMPREF9257_1262</name>
</gene>
<dbReference type="EC" id="2.1.1.176" evidence="3"/>
<evidence type="ECO:0000256" key="8">
    <source>
        <dbReference type="ARBA" id="ARBA00022691"/>
    </source>
</evidence>
<dbReference type="GO" id="GO:0005737">
    <property type="term" value="C:cytoplasm"/>
    <property type="evidence" value="ECO:0007669"/>
    <property type="project" value="UniProtKB-SubCell"/>
</dbReference>
<comment type="function">
    <text evidence="1">Specifically methylates the cytosine at position 967 (m5C967) of 16S rRNA.</text>
</comment>
<evidence type="ECO:0000256" key="2">
    <source>
        <dbReference type="ARBA" id="ARBA00004496"/>
    </source>
</evidence>
<evidence type="ECO:0000256" key="4">
    <source>
        <dbReference type="ARBA" id="ARBA00022490"/>
    </source>
</evidence>
<reference evidence="15 16" key="1">
    <citation type="submission" date="2010-10" db="EMBL/GenBank/DDBJ databases">
        <authorList>
            <person name="Durkin A.S."/>
            <person name="Madupu R."/>
            <person name="Torralba M."/>
            <person name="Gillis M."/>
            <person name="Methe B."/>
            <person name="Sutton G."/>
            <person name="Nelson K.E."/>
        </authorList>
    </citation>
    <scope>NUCLEOTIDE SEQUENCE [LARGE SCALE GENOMIC DNA]</scope>
    <source>
        <strain evidence="15 16">ACS-139-V-Col8</strain>
    </source>
</reference>
<evidence type="ECO:0000256" key="6">
    <source>
        <dbReference type="ARBA" id="ARBA00022603"/>
    </source>
</evidence>
<name>E4KNY0_9LACT</name>
<dbReference type="NCBIfam" id="TIGR00563">
    <property type="entry name" value="rsmB"/>
    <property type="match status" value="1"/>
</dbReference>
<dbReference type="EMBL" id="AENN01000015">
    <property type="protein sequence ID" value="EFR31361.1"/>
    <property type="molecule type" value="Genomic_DNA"/>
</dbReference>
<evidence type="ECO:0000256" key="11">
    <source>
        <dbReference type="ARBA" id="ARBA00031088"/>
    </source>
</evidence>
<dbReference type="InterPro" id="IPR035926">
    <property type="entry name" value="NusB-like_sf"/>
</dbReference>
<dbReference type="Proteomes" id="UP000005990">
    <property type="component" value="Unassembled WGS sequence"/>
</dbReference>
<proteinExistence type="inferred from homology"/>
<keyword evidence="5" id="KW-0698">rRNA processing</keyword>
<keyword evidence="4" id="KW-0963">Cytoplasm</keyword>
<dbReference type="Pfam" id="PF01029">
    <property type="entry name" value="NusB"/>
    <property type="match status" value="1"/>
</dbReference>
<protein>
    <recommendedName>
        <fullName evidence="3">16S rRNA (cytosine(967)-C(5))-methyltransferase</fullName>
        <ecNumber evidence="3">2.1.1.176</ecNumber>
    </recommendedName>
    <alternativeName>
        <fullName evidence="10">16S rRNA m5C967 methyltransferase</fullName>
    </alternativeName>
    <alternativeName>
        <fullName evidence="11">rRNA (cytosine-C(5)-)-methyltransferase RsmB</fullName>
    </alternativeName>
</protein>
<organism evidence="15 16">
    <name type="scientific">Eremococcus coleocola ACS-139-V-Col8</name>
    <dbReference type="NCBI Taxonomy" id="908337"/>
    <lineage>
        <taxon>Bacteria</taxon>
        <taxon>Bacillati</taxon>
        <taxon>Bacillota</taxon>
        <taxon>Bacilli</taxon>
        <taxon>Lactobacillales</taxon>
        <taxon>Aerococcaceae</taxon>
        <taxon>Eremococcus</taxon>
    </lineage>
</organism>
<evidence type="ECO:0000256" key="1">
    <source>
        <dbReference type="ARBA" id="ARBA00002724"/>
    </source>
</evidence>
<dbReference type="RefSeq" id="WP_006418564.1">
    <property type="nucleotide sequence ID" value="NZ_AENN01000015.1"/>
</dbReference>